<feature type="compositionally biased region" description="Polar residues" evidence="2">
    <location>
        <begin position="303"/>
        <end position="324"/>
    </location>
</feature>
<feature type="compositionally biased region" description="Basic and acidic residues" evidence="2">
    <location>
        <begin position="426"/>
        <end position="437"/>
    </location>
</feature>
<accession>A0A061HFQ8</accession>
<dbReference type="Proteomes" id="UP000053664">
    <property type="component" value="Unassembled WGS sequence"/>
</dbReference>
<proteinExistence type="predicted"/>
<protein>
    <submittedName>
        <fullName evidence="3">Uncharacterized protein</fullName>
    </submittedName>
</protein>
<dbReference type="RefSeq" id="XP_007878912.1">
    <property type="nucleotide sequence ID" value="XM_007880721.1"/>
</dbReference>
<feature type="compositionally biased region" description="Low complexity" evidence="2">
    <location>
        <begin position="339"/>
        <end position="367"/>
    </location>
</feature>
<feature type="compositionally biased region" description="Low complexity" evidence="2">
    <location>
        <begin position="644"/>
        <end position="655"/>
    </location>
</feature>
<feature type="region of interest" description="Disordered" evidence="2">
    <location>
        <begin position="159"/>
        <end position="237"/>
    </location>
</feature>
<feature type="region of interest" description="Disordered" evidence="2">
    <location>
        <begin position="799"/>
        <end position="876"/>
    </location>
</feature>
<reference evidence="3 4" key="1">
    <citation type="journal article" date="2013" name="Plant Cell">
        <title>The transition from a phytopathogenic smut ancestor to an anamorphic biocontrol agent deciphered by comparative whole-genome analysis.</title>
        <authorList>
            <person name="Lefebvre F."/>
            <person name="Joly D.L."/>
            <person name="Labbe C."/>
            <person name="Teichmann B."/>
            <person name="Linning R."/>
            <person name="Belzile F."/>
            <person name="Bakkeren G."/>
            <person name="Belanger R.R."/>
        </authorList>
    </citation>
    <scope>NUCLEOTIDE SEQUENCE [LARGE SCALE GENOMIC DNA]</scope>
    <source>
        <strain evidence="3 4">PF-1</strain>
    </source>
</reference>
<feature type="compositionally biased region" description="Low complexity" evidence="2">
    <location>
        <begin position="665"/>
        <end position="678"/>
    </location>
</feature>
<dbReference type="GeneID" id="19317316"/>
<feature type="compositionally biased region" description="Low complexity" evidence="2">
    <location>
        <begin position="813"/>
        <end position="855"/>
    </location>
</feature>
<gene>
    <name evidence="3" type="ORF">PFL1_03206</name>
</gene>
<feature type="compositionally biased region" description="Low complexity" evidence="2">
    <location>
        <begin position="212"/>
        <end position="233"/>
    </location>
</feature>
<evidence type="ECO:0000313" key="3">
    <source>
        <dbReference type="EMBL" id="EPQ29451.1"/>
    </source>
</evidence>
<feature type="compositionally biased region" description="Basic and acidic residues" evidence="2">
    <location>
        <begin position="856"/>
        <end position="867"/>
    </location>
</feature>
<feature type="region of interest" description="Disordered" evidence="2">
    <location>
        <begin position="632"/>
        <end position="713"/>
    </location>
</feature>
<feature type="compositionally biased region" description="Low complexity" evidence="2">
    <location>
        <begin position="289"/>
        <end position="298"/>
    </location>
</feature>
<evidence type="ECO:0000256" key="1">
    <source>
        <dbReference type="SAM" id="Coils"/>
    </source>
</evidence>
<feature type="compositionally biased region" description="Basic residues" evidence="2">
    <location>
        <begin position="414"/>
        <end position="425"/>
    </location>
</feature>
<organism evidence="3 4">
    <name type="scientific">Pseudozyma flocculosa PF-1</name>
    <dbReference type="NCBI Taxonomy" id="1277687"/>
    <lineage>
        <taxon>Eukaryota</taxon>
        <taxon>Fungi</taxon>
        <taxon>Dikarya</taxon>
        <taxon>Basidiomycota</taxon>
        <taxon>Ustilaginomycotina</taxon>
        <taxon>Ustilaginomycetes</taxon>
        <taxon>Ustilaginales</taxon>
        <taxon>Ustilaginaceae</taxon>
        <taxon>Pseudozyma</taxon>
    </lineage>
</organism>
<feature type="region of interest" description="Disordered" evidence="2">
    <location>
        <begin position="277"/>
        <end position="437"/>
    </location>
</feature>
<dbReference type="AlphaFoldDB" id="A0A061HFQ8"/>
<feature type="compositionally biased region" description="Polar residues" evidence="2">
    <location>
        <begin position="689"/>
        <end position="701"/>
    </location>
</feature>
<dbReference type="KEGG" id="pfp:PFL1_03206"/>
<keyword evidence="1" id="KW-0175">Coiled coil</keyword>
<evidence type="ECO:0000256" key="2">
    <source>
        <dbReference type="SAM" id="MobiDB-lite"/>
    </source>
</evidence>
<feature type="region of interest" description="Disordered" evidence="2">
    <location>
        <begin position="469"/>
        <end position="528"/>
    </location>
</feature>
<name>A0A061HFQ8_9BASI</name>
<dbReference type="eggNOG" id="KOG1216">
    <property type="taxonomic scope" value="Eukaryota"/>
</dbReference>
<feature type="compositionally biased region" description="Low complexity" evidence="2">
    <location>
        <begin position="469"/>
        <end position="502"/>
    </location>
</feature>
<feature type="coiled-coil region" evidence="1">
    <location>
        <begin position="39"/>
        <end position="103"/>
    </location>
</feature>
<evidence type="ECO:0000313" key="4">
    <source>
        <dbReference type="Proteomes" id="UP000053664"/>
    </source>
</evidence>
<sequence length="876" mass="91472">MSLPLSSPRTPKRRPTTRRLLSVANVRTACKVLYLDDQIKTLEARWKEVEAREDELLEREEALAAAQRQGLASPLQRDLQSRMADYEARLAELEERELHVRQAEEVVSRKERSVDAQRQMCSDEWDKWYAGEKGKALEDNQALASRVAKLEAQLRRMAASDGHEGASMATATAAAPSLRRQARHSELPMGRKAAALPRADSLTGNLSSVGTRPPVAASAARNPARPTARRTASGGKARLSLDGDVSMLSIRERLAAGATGLGTPRTAHQQVVVVQEPERESLQADDQEQGQSRSQGRSYETAAASSPRQRTSSRARVNSQSQGSDEWIDQEGRDDKWQSPTKAPSSSAAAATAPATSLEPSSAAHQQRQSRARASRRQTIATELVDEDAAADADRQGQGSIDAGIDDGLDRHHGPLRPRASRPRLSRREASDAAEAELHAAREEQRMLDAIAARSTASASASASAAAALPTQRSATTAAPSSSASSSSSSTSTSTSSAPAHASPRRRATVATTLTLPEDPNWMQYDEEDRPSPFIKRISRLPEKVLTRPTTGTGAAGAAHQPAKLSLLMKATRAAAVQAAGEGAAAAAAAAAEGDGIAATSAAMIPSLPSASSIIEEDASMTSLSRIEAPPVAVRPAPAPPSPATAARAARTAASGQALPPARPAAISSNVATSSASATDKENVRTAPRPTSNALQPSAATRTRRLSHVVSSSSIPSMMAATTASNPLASDLVNQHQSTTLQSAGGGPLKPTEARRTAHTHTLASGPLRHAHAHGTTASQPATAALRRPRSSLLAGITVAPLKPPSGSGSGSGIASTTTTTTAAPSSSSSTTTLHSGPAGSTGSAAAARRISGLSDRPRERERERVRSRLSTVPSS</sequence>
<feature type="region of interest" description="Disordered" evidence="2">
    <location>
        <begin position="739"/>
        <end position="758"/>
    </location>
</feature>
<dbReference type="HOGENOM" id="CLU_328213_0_0_1"/>
<dbReference type="EMBL" id="KE361631">
    <property type="protein sequence ID" value="EPQ29451.1"/>
    <property type="molecule type" value="Genomic_DNA"/>
</dbReference>